<sequence length="53" mass="5937">MIANIHQSTASAFYNVREKKVAQPSTYKQRVIADRLAMLIMLLVTIVFAVITA</sequence>
<reference evidence="2 3" key="1">
    <citation type="submission" date="2024-12" db="EMBL/GenBank/DDBJ databases">
        <authorList>
            <person name="Hu S."/>
        </authorList>
    </citation>
    <scope>NUCLEOTIDE SEQUENCE [LARGE SCALE GENOMIC DNA]</scope>
    <source>
        <strain evidence="2 3">THG-T11</strain>
    </source>
</reference>
<name>A0ABW9J852_9SPHI</name>
<feature type="transmembrane region" description="Helical" evidence="1">
    <location>
        <begin position="32"/>
        <end position="51"/>
    </location>
</feature>
<keyword evidence="1" id="KW-0812">Transmembrane</keyword>
<protein>
    <submittedName>
        <fullName evidence="2">Uncharacterized protein</fullName>
    </submittedName>
</protein>
<gene>
    <name evidence="2" type="ORF">E6A44_007680</name>
</gene>
<keyword evidence="3" id="KW-1185">Reference proteome</keyword>
<organism evidence="2 3">
    <name type="scientific">Pedobacter ureilyticus</name>
    <dbReference type="NCBI Taxonomy" id="1393051"/>
    <lineage>
        <taxon>Bacteria</taxon>
        <taxon>Pseudomonadati</taxon>
        <taxon>Bacteroidota</taxon>
        <taxon>Sphingobacteriia</taxon>
        <taxon>Sphingobacteriales</taxon>
        <taxon>Sphingobacteriaceae</taxon>
        <taxon>Pedobacter</taxon>
    </lineage>
</organism>
<comment type="caution">
    <text evidence="2">The sequence shown here is derived from an EMBL/GenBank/DDBJ whole genome shotgun (WGS) entry which is preliminary data.</text>
</comment>
<keyword evidence="1" id="KW-0472">Membrane</keyword>
<evidence type="ECO:0000313" key="2">
    <source>
        <dbReference type="EMBL" id="MFN0255447.1"/>
    </source>
</evidence>
<accession>A0ABW9J852</accession>
<evidence type="ECO:0000256" key="1">
    <source>
        <dbReference type="SAM" id="Phobius"/>
    </source>
</evidence>
<proteinExistence type="predicted"/>
<keyword evidence="1" id="KW-1133">Transmembrane helix</keyword>
<dbReference type="RefSeq" id="WP_170311317.1">
    <property type="nucleotide sequence ID" value="NZ_SSHJ02000005.1"/>
</dbReference>
<evidence type="ECO:0000313" key="3">
    <source>
        <dbReference type="Proteomes" id="UP001517247"/>
    </source>
</evidence>
<dbReference type="EMBL" id="SSHJ02000005">
    <property type="protein sequence ID" value="MFN0255447.1"/>
    <property type="molecule type" value="Genomic_DNA"/>
</dbReference>
<dbReference type="Proteomes" id="UP001517247">
    <property type="component" value="Unassembled WGS sequence"/>
</dbReference>